<evidence type="ECO:0000256" key="9">
    <source>
        <dbReference type="ARBA" id="ARBA00048305"/>
    </source>
</evidence>
<dbReference type="Pfam" id="PF02910">
    <property type="entry name" value="Succ_DH_flav_C"/>
    <property type="match status" value="1"/>
</dbReference>
<evidence type="ECO:0000256" key="1">
    <source>
        <dbReference type="ARBA" id="ARBA00001974"/>
    </source>
</evidence>
<name>A0ABS7GNF5_9HYPH</name>
<dbReference type="InterPro" id="IPR027477">
    <property type="entry name" value="Succ_DH/fumarate_Rdtase_cat_sf"/>
</dbReference>
<dbReference type="SUPFAM" id="SSF56425">
    <property type="entry name" value="Succinate dehydrogenase/fumarate reductase flavoprotein, catalytic domain"/>
    <property type="match status" value="1"/>
</dbReference>
<dbReference type="PANTHER" id="PTHR42716:SF2">
    <property type="entry name" value="L-ASPARTATE OXIDASE, CHLOROPLASTIC"/>
    <property type="match status" value="1"/>
</dbReference>
<evidence type="ECO:0000259" key="13">
    <source>
        <dbReference type="Pfam" id="PF02910"/>
    </source>
</evidence>
<comment type="catalytic activity">
    <reaction evidence="9">
        <text>L-aspartate + O2 = iminosuccinate + H2O2</text>
        <dbReference type="Rhea" id="RHEA:25876"/>
        <dbReference type="ChEBI" id="CHEBI:15379"/>
        <dbReference type="ChEBI" id="CHEBI:16240"/>
        <dbReference type="ChEBI" id="CHEBI:29991"/>
        <dbReference type="ChEBI" id="CHEBI:77875"/>
        <dbReference type="EC" id="1.4.3.16"/>
    </reaction>
    <physiologicalReaction direction="left-to-right" evidence="9">
        <dbReference type="Rhea" id="RHEA:25877"/>
    </physiologicalReaction>
</comment>
<evidence type="ECO:0000256" key="8">
    <source>
        <dbReference type="ARBA" id="ARBA00023002"/>
    </source>
</evidence>
<dbReference type="SUPFAM" id="SSF46977">
    <property type="entry name" value="Succinate dehydrogenase/fumarate reductase flavoprotein C-terminal domain"/>
    <property type="match status" value="1"/>
</dbReference>
<dbReference type="Pfam" id="PF00890">
    <property type="entry name" value="FAD_binding_2"/>
    <property type="match status" value="1"/>
</dbReference>
<comment type="similarity">
    <text evidence="3 11">Belongs to the FAD-dependent oxidoreductase 2 family. NadB subfamily.</text>
</comment>
<evidence type="ECO:0000256" key="10">
    <source>
        <dbReference type="NCBIfam" id="TIGR00551"/>
    </source>
</evidence>
<protein>
    <recommendedName>
        <fullName evidence="4 10">L-aspartate oxidase</fullName>
        <ecNumber evidence="4 10">1.4.3.16</ecNumber>
    </recommendedName>
</protein>
<keyword evidence="7 11" id="KW-0274">FAD</keyword>
<dbReference type="Gene3D" id="1.20.58.100">
    <property type="entry name" value="Fumarate reductase/succinate dehydrogenase flavoprotein-like, C-terminal domain"/>
    <property type="match status" value="1"/>
</dbReference>
<evidence type="ECO:0000313" key="15">
    <source>
        <dbReference type="Proteomes" id="UP000717752"/>
    </source>
</evidence>
<proteinExistence type="inferred from homology"/>
<dbReference type="InterPro" id="IPR037099">
    <property type="entry name" value="Fum_R/Succ_DH_flav-like_C_sf"/>
</dbReference>
<organism evidence="14 15">
    <name type="scientific">Rhizobium mesosinicum</name>
    <dbReference type="NCBI Taxonomy" id="335017"/>
    <lineage>
        <taxon>Bacteria</taxon>
        <taxon>Pseudomonadati</taxon>
        <taxon>Pseudomonadota</taxon>
        <taxon>Alphaproteobacteria</taxon>
        <taxon>Hyphomicrobiales</taxon>
        <taxon>Rhizobiaceae</taxon>
        <taxon>Rhizobium/Agrobacterium group</taxon>
        <taxon>Rhizobium</taxon>
    </lineage>
</organism>
<evidence type="ECO:0000256" key="4">
    <source>
        <dbReference type="ARBA" id="ARBA00012173"/>
    </source>
</evidence>
<dbReference type="InterPro" id="IPR015939">
    <property type="entry name" value="Fum_Rdtase/Succ_DH_flav-like_C"/>
</dbReference>
<dbReference type="Gene3D" id="3.90.700.10">
    <property type="entry name" value="Succinate dehydrogenase/fumarate reductase flavoprotein, catalytic domain"/>
    <property type="match status" value="1"/>
</dbReference>
<evidence type="ECO:0000256" key="7">
    <source>
        <dbReference type="ARBA" id="ARBA00022827"/>
    </source>
</evidence>
<accession>A0ABS7GNF5</accession>
<reference evidence="14 15" key="1">
    <citation type="journal article" date="2021" name="MBio">
        <title>Poor Competitiveness of Bradyrhizobium in Pigeon Pea Root Colonization in Indian Soils.</title>
        <authorList>
            <person name="Chalasani D."/>
            <person name="Basu A."/>
            <person name="Pullabhotla S.V.S.R.N."/>
            <person name="Jorrin B."/>
            <person name="Neal A.L."/>
            <person name="Poole P.S."/>
            <person name="Podile A.R."/>
            <person name="Tkacz A."/>
        </authorList>
    </citation>
    <scope>NUCLEOTIDE SEQUENCE [LARGE SCALE GENOMIC DNA]</scope>
    <source>
        <strain evidence="14 15">HU56</strain>
    </source>
</reference>
<dbReference type="InterPro" id="IPR036188">
    <property type="entry name" value="FAD/NAD-bd_sf"/>
</dbReference>
<evidence type="ECO:0000256" key="5">
    <source>
        <dbReference type="ARBA" id="ARBA00022630"/>
    </source>
</evidence>
<comment type="subcellular location">
    <subcellularLocation>
        <location evidence="11">Cytoplasm</location>
    </subcellularLocation>
</comment>
<evidence type="ECO:0000313" key="14">
    <source>
        <dbReference type="EMBL" id="MBW9051472.1"/>
    </source>
</evidence>
<evidence type="ECO:0000256" key="3">
    <source>
        <dbReference type="ARBA" id="ARBA00008562"/>
    </source>
</evidence>
<dbReference type="NCBIfam" id="TIGR00551">
    <property type="entry name" value="nadB"/>
    <property type="match status" value="1"/>
</dbReference>
<dbReference type="SUPFAM" id="SSF51905">
    <property type="entry name" value="FAD/NAD(P)-binding domain"/>
    <property type="match status" value="1"/>
</dbReference>
<comment type="cofactor">
    <cofactor evidence="1 11">
        <name>FAD</name>
        <dbReference type="ChEBI" id="CHEBI:57692"/>
    </cofactor>
</comment>
<comment type="caution">
    <text evidence="14">The sequence shown here is derived from an EMBL/GenBank/DDBJ whole genome shotgun (WGS) entry which is preliminary data.</text>
</comment>
<comment type="pathway">
    <text evidence="2 11">Cofactor biosynthesis; NAD(+) biosynthesis; iminoaspartate from L-aspartate (oxidase route): step 1/1.</text>
</comment>
<dbReference type="PANTHER" id="PTHR42716">
    <property type="entry name" value="L-ASPARTATE OXIDASE"/>
    <property type="match status" value="1"/>
</dbReference>
<keyword evidence="15" id="KW-1185">Reference proteome</keyword>
<dbReference type="EC" id="1.4.3.16" evidence="4 10"/>
<dbReference type="EMBL" id="JAEUAK010000001">
    <property type="protein sequence ID" value="MBW9051472.1"/>
    <property type="molecule type" value="Genomic_DNA"/>
</dbReference>
<dbReference type="Gene3D" id="3.50.50.60">
    <property type="entry name" value="FAD/NAD(P)-binding domain"/>
    <property type="match status" value="1"/>
</dbReference>
<dbReference type="NCBIfam" id="NF005701">
    <property type="entry name" value="PRK07512.1"/>
    <property type="match status" value="1"/>
</dbReference>
<dbReference type="InterPro" id="IPR005288">
    <property type="entry name" value="NadB"/>
</dbReference>
<feature type="domain" description="FAD-dependent oxidoreductase 2 FAD-binding" evidence="12">
    <location>
        <begin position="13"/>
        <end position="378"/>
    </location>
</feature>
<comment type="function">
    <text evidence="11">Catalyzes the oxidation of L-aspartate to iminoaspartate.</text>
</comment>
<evidence type="ECO:0000256" key="11">
    <source>
        <dbReference type="RuleBase" id="RU362049"/>
    </source>
</evidence>
<dbReference type="RefSeq" id="WP_220332981.1">
    <property type="nucleotide sequence ID" value="NZ_JAEUAK010000001.1"/>
</dbReference>
<evidence type="ECO:0000256" key="2">
    <source>
        <dbReference type="ARBA" id="ARBA00004950"/>
    </source>
</evidence>
<evidence type="ECO:0000256" key="6">
    <source>
        <dbReference type="ARBA" id="ARBA00022642"/>
    </source>
</evidence>
<keyword evidence="6 11" id="KW-0662">Pyridine nucleotide biosynthesis</keyword>
<dbReference type="InterPro" id="IPR003953">
    <property type="entry name" value="FAD-dep_OxRdtase_2_FAD-bd"/>
</dbReference>
<dbReference type="GO" id="GO:0008734">
    <property type="term" value="F:L-aspartate oxidase activity"/>
    <property type="evidence" value="ECO:0007669"/>
    <property type="project" value="UniProtKB-EC"/>
</dbReference>
<gene>
    <name evidence="14" type="ORF">JNB85_03465</name>
</gene>
<keyword evidence="8 11" id="KW-0560">Oxidoreductase</keyword>
<keyword evidence="5 11" id="KW-0285">Flavoprotein</keyword>
<sequence>MSEIADQLTGRTVIVGSGLAGLMTALTLAPEPVVIVTRAAPGAETSSAWAQGGIAASLGADDCAELHLADTLAAGDGLCDPIVAAGIVADAPAAIAALERAGVRFDKTANGSFSLGLEAAHSRRRIVHAQGDGSGAEIVRALVAAVIATPSITVLEGLEARRVLTDKDGVTGLACAGKDGTLILPTRRIVLATGGIGGLYDATTNPTGNFGQGIMLAARAGAELADMEFVQFHPTALDSRRRPLALVSEAVRGEGAVLVNESCDRFMAGVPGAELAPRDVVARAISAELARGGKVFLDARGALGNRFAARFPVIDALCREAGIDASRQLIPVRPAVHYHMGGVATDAAGRSTVAGLWVTGEAASTGLHGANRLASNSLLEAVVMGMRAARDILALPSEKPAMPEARRTLPARADATLVKPIVSRHLGVLRNAAAIHGAVASLLPLVEGEGPASDPAIVALLIAVFASLRAESRGAHARTDFPLKRAEAVRRKMTLTDALEIARATASHPLARSA</sequence>
<dbReference type="Proteomes" id="UP000717752">
    <property type="component" value="Unassembled WGS sequence"/>
</dbReference>
<feature type="domain" description="Fumarate reductase/succinate dehydrogenase flavoprotein-like C-terminal" evidence="13">
    <location>
        <begin position="458"/>
        <end position="496"/>
    </location>
</feature>
<evidence type="ECO:0000259" key="12">
    <source>
        <dbReference type="Pfam" id="PF00890"/>
    </source>
</evidence>